<dbReference type="PANTHER" id="PTHR30383:SF5">
    <property type="entry name" value="SGNH HYDROLASE-TYPE ESTERASE DOMAIN-CONTAINING PROTEIN"/>
    <property type="match status" value="1"/>
</dbReference>
<protein>
    <recommendedName>
        <fullName evidence="2">SGNH hydrolase-type esterase domain-containing protein</fullName>
    </recommendedName>
</protein>
<dbReference type="GO" id="GO:0004622">
    <property type="term" value="F:phosphatidylcholine lysophospholipase activity"/>
    <property type="evidence" value="ECO:0007669"/>
    <property type="project" value="TreeGrafter"/>
</dbReference>
<keyword evidence="1" id="KW-0732">Signal</keyword>
<organism evidence="3 4">
    <name type="scientific">Cudoniella acicularis</name>
    <dbReference type="NCBI Taxonomy" id="354080"/>
    <lineage>
        <taxon>Eukaryota</taxon>
        <taxon>Fungi</taxon>
        <taxon>Dikarya</taxon>
        <taxon>Ascomycota</taxon>
        <taxon>Pezizomycotina</taxon>
        <taxon>Leotiomycetes</taxon>
        <taxon>Helotiales</taxon>
        <taxon>Tricladiaceae</taxon>
        <taxon>Cudoniella</taxon>
    </lineage>
</organism>
<dbReference type="InterPro" id="IPR051532">
    <property type="entry name" value="Ester_Hydrolysis_Enzymes"/>
</dbReference>
<accession>A0A8H4VZ79</accession>
<dbReference type="Pfam" id="PF13472">
    <property type="entry name" value="Lipase_GDSL_2"/>
    <property type="match status" value="1"/>
</dbReference>
<dbReference type="InterPro" id="IPR036514">
    <property type="entry name" value="SGNH_hydro_sf"/>
</dbReference>
<dbReference type="PANTHER" id="PTHR30383">
    <property type="entry name" value="THIOESTERASE 1/PROTEASE 1/LYSOPHOSPHOLIPASE L1"/>
    <property type="match status" value="1"/>
</dbReference>
<evidence type="ECO:0000259" key="2">
    <source>
        <dbReference type="Pfam" id="PF13472"/>
    </source>
</evidence>
<comment type="caution">
    <text evidence="3">The sequence shown here is derived from an EMBL/GenBank/DDBJ whole genome shotgun (WGS) entry which is preliminary data.</text>
</comment>
<evidence type="ECO:0000313" key="4">
    <source>
        <dbReference type="Proteomes" id="UP000566819"/>
    </source>
</evidence>
<dbReference type="AlphaFoldDB" id="A0A8H4VZ79"/>
<dbReference type="InterPro" id="IPR013830">
    <property type="entry name" value="SGNH_hydro"/>
</dbReference>
<name>A0A8H4VZ79_9HELO</name>
<feature type="signal peptide" evidence="1">
    <location>
        <begin position="1"/>
        <end position="23"/>
    </location>
</feature>
<feature type="domain" description="SGNH hydrolase-type esterase" evidence="2">
    <location>
        <begin position="45"/>
        <end position="220"/>
    </location>
</feature>
<dbReference type="SUPFAM" id="SSF52266">
    <property type="entry name" value="SGNH hydrolase"/>
    <property type="match status" value="1"/>
</dbReference>
<keyword evidence="4" id="KW-1185">Reference proteome</keyword>
<dbReference type="Proteomes" id="UP000566819">
    <property type="component" value="Unassembled WGS sequence"/>
</dbReference>
<dbReference type="Gene3D" id="3.40.50.1110">
    <property type="entry name" value="SGNH hydrolase"/>
    <property type="match status" value="1"/>
</dbReference>
<dbReference type="CDD" id="cd01833">
    <property type="entry name" value="XynB_like"/>
    <property type="match status" value="1"/>
</dbReference>
<dbReference type="OrthoDB" id="3915838at2759"/>
<proteinExistence type="predicted"/>
<sequence>MLLVAAILGEVSLFAALWASSSGAIPVVPERRSIANAAPLRILPLGDSITAGYLEPSGNSYRRDLECFLYSGGNGVEYMGSLNSGDWADNLNDGFDGQRIDQISVEGEPEINGTTKANIFLVHAGTNDMIQDANVQNAPRRLGQLIDKIHGVNPTALILVAQIIVNNDTDINDRIQDFNEEVPNIVTTRSDRGVPVRVVSMAAVTVDDLIEGTHPNAGGYLKMANAWYPAIVQAGTDGLISPAFGNFTNGGESSMPTGGGACSELKD</sequence>
<feature type="chain" id="PRO_5034334074" description="SGNH hydrolase-type esterase domain-containing protein" evidence="1">
    <location>
        <begin position="24"/>
        <end position="267"/>
    </location>
</feature>
<gene>
    <name evidence="3" type="ORF">G7Y89_g9911</name>
</gene>
<reference evidence="3 4" key="1">
    <citation type="submission" date="2020-03" db="EMBL/GenBank/DDBJ databases">
        <title>Draft Genome Sequence of Cudoniella acicularis.</title>
        <authorList>
            <person name="Buettner E."/>
            <person name="Kellner H."/>
        </authorList>
    </citation>
    <scope>NUCLEOTIDE SEQUENCE [LARGE SCALE GENOMIC DNA]</scope>
    <source>
        <strain evidence="3 4">DSM 108380</strain>
    </source>
</reference>
<evidence type="ECO:0000313" key="3">
    <source>
        <dbReference type="EMBL" id="KAF4628243.1"/>
    </source>
</evidence>
<evidence type="ECO:0000256" key="1">
    <source>
        <dbReference type="SAM" id="SignalP"/>
    </source>
</evidence>
<dbReference type="EMBL" id="JAAMPI010000840">
    <property type="protein sequence ID" value="KAF4628243.1"/>
    <property type="molecule type" value="Genomic_DNA"/>
</dbReference>